<feature type="compositionally biased region" description="Low complexity" evidence="1">
    <location>
        <begin position="332"/>
        <end position="348"/>
    </location>
</feature>
<evidence type="ECO:0000313" key="2">
    <source>
        <dbReference type="EMBL" id="GLB37889.1"/>
    </source>
</evidence>
<feature type="compositionally biased region" description="Pro residues" evidence="1">
    <location>
        <begin position="207"/>
        <end position="219"/>
    </location>
</feature>
<organism evidence="2 3">
    <name type="scientific">Lyophyllum shimeji</name>
    <name type="common">Hon-shimeji</name>
    <name type="synonym">Tricholoma shimeji</name>
    <dbReference type="NCBI Taxonomy" id="47721"/>
    <lineage>
        <taxon>Eukaryota</taxon>
        <taxon>Fungi</taxon>
        <taxon>Dikarya</taxon>
        <taxon>Basidiomycota</taxon>
        <taxon>Agaricomycotina</taxon>
        <taxon>Agaricomycetes</taxon>
        <taxon>Agaricomycetidae</taxon>
        <taxon>Agaricales</taxon>
        <taxon>Tricholomatineae</taxon>
        <taxon>Lyophyllaceae</taxon>
        <taxon>Lyophyllum</taxon>
    </lineage>
</organism>
<sequence length="451" mass="48440">MHISSTVNPLTKSSSDVPVLVLALSNADSVIKSRKFVARPTNYVDLVSTARRAFKLAPGTKPNFFTKTLDVCRGHLVEIDESAYMMISSYLDEVTITVTTEPGEGGTPAPVPDGGSTTEAREDASARPSTAKRLGKTRQIDVPEGSADGARAKEHAEPSATEGNDVQAVDDVESEPRDEAPGPAPRETAPSRSKPKSEAKPSKREAPAPPAQMPPPPVPKTRISKREPEAHELFDEEPSFSEEAGYEDYEEARNEGAKEGAAVGKAGGSRESDDSWNFEPGVRPAKPASAGSSARSQARDLPETKPEPEVRVQVKAKAKTEAQPGPSSGVDGPRLPSASSRPSLSGAASRKKAQEDERFTVTVIGPHDGQAAEFKTRGKHSIKKVLASVCKTFEVDPERARLLLVVEDGDEEIEYYCDPEETMEMCGVVPDSRLVLEVRSDDVDDEGEEDE</sequence>
<name>A0A9P3PM01_LYOSH</name>
<reference evidence="2" key="1">
    <citation type="submission" date="2022-07" db="EMBL/GenBank/DDBJ databases">
        <title>The genome of Lyophyllum shimeji provides insight into the initial evolution of ectomycorrhizal fungal genome.</title>
        <authorList>
            <person name="Kobayashi Y."/>
            <person name="Shibata T."/>
            <person name="Hirakawa H."/>
            <person name="Shigenobu S."/>
            <person name="Nishiyama T."/>
            <person name="Yamada A."/>
            <person name="Hasebe M."/>
            <person name="Kawaguchi M."/>
        </authorList>
    </citation>
    <scope>NUCLEOTIDE SEQUENCE</scope>
    <source>
        <strain evidence="2">AT787</strain>
    </source>
</reference>
<feature type="compositionally biased region" description="Basic and acidic residues" evidence="1">
    <location>
        <begin position="224"/>
        <end position="233"/>
    </location>
</feature>
<evidence type="ECO:0000256" key="1">
    <source>
        <dbReference type="SAM" id="MobiDB-lite"/>
    </source>
</evidence>
<protein>
    <submittedName>
        <fullName evidence="2">Uncharacterized protein</fullName>
    </submittedName>
</protein>
<feature type="compositionally biased region" description="Acidic residues" evidence="1">
    <location>
        <begin position="234"/>
        <end position="250"/>
    </location>
</feature>
<dbReference type="AlphaFoldDB" id="A0A9P3PM01"/>
<feature type="compositionally biased region" description="Basic and acidic residues" evidence="1">
    <location>
        <begin position="297"/>
        <end position="312"/>
    </location>
</feature>
<dbReference type="OrthoDB" id="3262817at2759"/>
<comment type="caution">
    <text evidence="2">The sequence shown here is derived from an EMBL/GenBank/DDBJ whole genome shotgun (WGS) entry which is preliminary data.</text>
</comment>
<keyword evidence="3" id="KW-1185">Reference proteome</keyword>
<proteinExistence type="predicted"/>
<dbReference type="Gene3D" id="3.10.20.90">
    <property type="entry name" value="Phosphatidylinositol 3-kinase Catalytic Subunit, Chain A, domain 1"/>
    <property type="match status" value="1"/>
</dbReference>
<dbReference type="EMBL" id="BRPK01000004">
    <property type="protein sequence ID" value="GLB37889.1"/>
    <property type="molecule type" value="Genomic_DNA"/>
</dbReference>
<gene>
    <name evidence="2" type="ORF">LshimejAT787_0409400</name>
</gene>
<feature type="region of interest" description="Disordered" evidence="1">
    <location>
        <begin position="99"/>
        <end position="358"/>
    </location>
</feature>
<accession>A0A9P3PM01</accession>
<evidence type="ECO:0000313" key="3">
    <source>
        <dbReference type="Proteomes" id="UP001063166"/>
    </source>
</evidence>
<feature type="compositionally biased region" description="Basic and acidic residues" evidence="1">
    <location>
        <begin position="195"/>
        <end position="206"/>
    </location>
</feature>
<dbReference type="Proteomes" id="UP001063166">
    <property type="component" value="Unassembled WGS sequence"/>
</dbReference>